<dbReference type="Pfam" id="PF05577">
    <property type="entry name" value="Peptidase_S28"/>
    <property type="match status" value="1"/>
</dbReference>
<evidence type="ECO:0000256" key="6">
    <source>
        <dbReference type="SAM" id="SignalP"/>
    </source>
</evidence>
<dbReference type="Gene3D" id="3.40.50.1820">
    <property type="entry name" value="alpha/beta hydrolase"/>
    <property type="match status" value="2"/>
</dbReference>
<dbReference type="AlphaFoldDB" id="A0AA40BFB2"/>
<dbReference type="EMBL" id="JAUIRO010000001">
    <property type="protein sequence ID" value="KAK0733165.1"/>
    <property type="molecule type" value="Genomic_DNA"/>
</dbReference>
<dbReference type="GO" id="GO:0006508">
    <property type="term" value="P:proteolysis"/>
    <property type="evidence" value="ECO:0007669"/>
    <property type="project" value="UniProtKB-KW"/>
</dbReference>
<proteinExistence type="inferred from homology"/>
<sequence>MKSFVSAALAAAQLLLAGPVSAGALNRGHGMMEIGPIDTVVETHSKRAEQAGLNGWGTFDQLIDHANPKLGTFKQRYWYGAQYWKGPGSPIILVNPGEQAADGFNRTYTTAARLPGLFAQETGGAVVVMEHRYWGESSPYPELTIQNLKYLTLWNSLKDISYFANNFVPPFDPSGGSSPKNAPWVFSGGSYSGALAGWSAALDPGTIWAYHGTSGVVEAIGDFWQYFVPVQEATPQNCSRDLSATIDSIDLVLKLGTPKQKHDLKQKFLLTDLTDADFASALEYGPWSWQSSQFYSTTTQGFNPYYQFCDYIENVWPNSTNPVPGAKGVGVAKALEGYAKWFKEVELPGSRSSLRRALSELRNADATVFALYSLRGWRVCRVAGHLQHGLLSEPERVQPRLPRLDCRQLFQPPVELAALQRAVRASQIRPLDSEANHSLRSFEYWQDGAPVGRPTIVSRLVTADYWRQQCNLWFPRSQGGGGVGIAQGKRANDVNRWTGGWSATKTKRLMYANGGLDPWRDSTVSSIFRPGGPLKSTEQLPVRVIAGGMHCSDLYGPNWGVNPGVQQIVNDEVANIKTWIAEFYELNNKSERSEPRPRL</sequence>
<accession>A0AA40BFB2</accession>
<dbReference type="PANTHER" id="PTHR11010:SF23">
    <property type="entry name" value="SERINE PEPTIDASE"/>
    <property type="match status" value="1"/>
</dbReference>
<gene>
    <name evidence="7" type="ORF">B0T26DRAFT_6748</name>
</gene>
<dbReference type="InterPro" id="IPR008758">
    <property type="entry name" value="Peptidase_S28"/>
</dbReference>
<feature type="chain" id="PRO_5041377269" evidence="6">
    <location>
        <begin position="23"/>
        <end position="599"/>
    </location>
</feature>
<evidence type="ECO:0000256" key="4">
    <source>
        <dbReference type="ARBA" id="ARBA00022801"/>
    </source>
</evidence>
<keyword evidence="8" id="KW-1185">Reference proteome</keyword>
<dbReference type="GeneID" id="85323020"/>
<keyword evidence="2" id="KW-0645">Protease</keyword>
<reference evidence="7" key="1">
    <citation type="submission" date="2023-06" db="EMBL/GenBank/DDBJ databases">
        <title>Genome-scale phylogeny and comparative genomics of the fungal order Sordariales.</title>
        <authorList>
            <consortium name="Lawrence Berkeley National Laboratory"/>
            <person name="Hensen N."/>
            <person name="Bonometti L."/>
            <person name="Westerberg I."/>
            <person name="Brannstrom I.O."/>
            <person name="Guillou S."/>
            <person name="Cros-Aarteil S."/>
            <person name="Calhoun S."/>
            <person name="Haridas S."/>
            <person name="Kuo A."/>
            <person name="Mondo S."/>
            <person name="Pangilinan J."/>
            <person name="Riley R."/>
            <person name="LaButti K."/>
            <person name="Andreopoulos B."/>
            <person name="Lipzen A."/>
            <person name="Chen C."/>
            <person name="Yanf M."/>
            <person name="Daum C."/>
            <person name="Ng V."/>
            <person name="Clum A."/>
            <person name="Steindorff A."/>
            <person name="Ohm R."/>
            <person name="Martin F."/>
            <person name="Silar P."/>
            <person name="Natvig D."/>
            <person name="Lalanne C."/>
            <person name="Gautier V."/>
            <person name="Ament-velasquez S.L."/>
            <person name="Kruys A."/>
            <person name="Hutchinson M.I."/>
            <person name="Powell A.J."/>
            <person name="Barry K."/>
            <person name="Miller A.N."/>
            <person name="Grigoriev I.V."/>
            <person name="Debuchy R."/>
            <person name="Gladieux P."/>
            <person name="Thoren M.H."/>
            <person name="Johannesson H."/>
        </authorList>
    </citation>
    <scope>NUCLEOTIDE SEQUENCE</scope>
    <source>
        <strain evidence="7">SMH2392-1A</strain>
    </source>
</reference>
<dbReference type="SUPFAM" id="SSF53474">
    <property type="entry name" value="alpha/beta-Hydrolases"/>
    <property type="match status" value="1"/>
</dbReference>
<comment type="similarity">
    <text evidence="1">Belongs to the peptidase S28 family.</text>
</comment>
<feature type="signal peptide" evidence="6">
    <location>
        <begin position="1"/>
        <end position="22"/>
    </location>
</feature>
<evidence type="ECO:0000256" key="3">
    <source>
        <dbReference type="ARBA" id="ARBA00022729"/>
    </source>
</evidence>
<protein>
    <submittedName>
        <fullName evidence="7">Serine carboxypeptidase S28-domain-containing protein</fullName>
    </submittedName>
</protein>
<evidence type="ECO:0000256" key="1">
    <source>
        <dbReference type="ARBA" id="ARBA00011079"/>
    </source>
</evidence>
<evidence type="ECO:0000313" key="8">
    <source>
        <dbReference type="Proteomes" id="UP001172101"/>
    </source>
</evidence>
<dbReference type="GO" id="GO:0004180">
    <property type="term" value="F:carboxypeptidase activity"/>
    <property type="evidence" value="ECO:0007669"/>
    <property type="project" value="UniProtKB-KW"/>
</dbReference>
<evidence type="ECO:0000256" key="2">
    <source>
        <dbReference type="ARBA" id="ARBA00022670"/>
    </source>
</evidence>
<keyword evidence="4" id="KW-0378">Hydrolase</keyword>
<dbReference type="PANTHER" id="PTHR11010">
    <property type="entry name" value="PROTEASE S28 PRO-X CARBOXYPEPTIDASE-RELATED"/>
    <property type="match status" value="1"/>
</dbReference>
<dbReference type="InterPro" id="IPR029058">
    <property type="entry name" value="AB_hydrolase_fold"/>
</dbReference>
<name>A0AA40BFB2_9PEZI</name>
<keyword evidence="5" id="KW-0325">Glycoprotein</keyword>
<evidence type="ECO:0000313" key="7">
    <source>
        <dbReference type="EMBL" id="KAK0733165.1"/>
    </source>
</evidence>
<evidence type="ECO:0000256" key="5">
    <source>
        <dbReference type="ARBA" id="ARBA00023180"/>
    </source>
</evidence>
<keyword evidence="3 6" id="KW-0732">Signal</keyword>
<keyword evidence="7" id="KW-0121">Carboxypeptidase</keyword>
<dbReference type="GO" id="GO:0070008">
    <property type="term" value="F:serine-type exopeptidase activity"/>
    <property type="evidence" value="ECO:0007669"/>
    <property type="project" value="InterPro"/>
</dbReference>
<dbReference type="RefSeq" id="XP_060302042.1">
    <property type="nucleotide sequence ID" value="XM_060439750.1"/>
</dbReference>
<comment type="caution">
    <text evidence="7">The sequence shown here is derived from an EMBL/GenBank/DDBJ whole genome shotgun (WGS) entry which is preliminary data.</text>
</comment>
<dbReference type="GO" id="GO:0008239">
    <property type="term" value="F:dipeptidyl-peptidase activity"/>
    <property type="evidence" value="ECO:0007669"/>
    <property type="project" value="TreeGrafter"/>
</dbReference>
<organism evidence="7 8">
    <name type="scientific">Lasiosphaeria miniovina</name>
    <dbReference type="NCBI Taxonomy" id="1954250"/>
    <lineage>
        <taxon>Eukaryota</taxon>
        <taxon>Fungi</taxon>
        <taxon>Dikarya</taxon>
        <taxon>Ascomycota</taxon>
        <taxon>Pezizomycotina</taxon>
        <taxon>Sordariomycetes</taxon>
        <taxon>Sordariomycetidae</taxon>
        <taxon>Sordariales</taxon>
        <taxon>Lasiosphaeriaceae</taxon>
        <taxon>Lasiosphaeria</taxon>
    </lineage>
</organism>
<dbReference type="Proteomes" id="UP001172101">
    <property type="component" value="Unassembled WGS sequence"/>
</dbReference>